<evidence type="ECO:0000313" key="1">
    <source>
        <dbReference type="EMBL" id="KAI0306338.1"/>
    </source>
</evidence>
<gene>
    <name evidence="1" type="ORF">B0F90DRAFT_737782</name>
</gene>
<sequence>MAQIYFLRELQHARAYIGRLTTSTPCSMIPGCCWQQQRGMYHYHSSTTQAPNITHLITSYSAAAAAGIKRTAVWWFQFNLFKVQVPWGLGYDRIVIPFPEVGALGIGGEVVTFDNSTFDIRHSTSQVGLNILLMYAVLRTKILKITSCRRNG</sequence>
<dbReference type="Proteomes" id="UP001203297">
    <property type="component" value="Unassembled WGS sequence"/>
</dbReference>
<keyword evidence="2" id="KW-1185">Reference proteome</keyword>
<evidence type="ECO:0000313" key="2">
    <source>
        <dbReference type="Proteomes" id="UP001203297"/>
    </source>
</evidence>
<dbReference type="EMBL" id="WTXG01000003">
    <property type="protein sequence ID" value="KAI0306338.1"/>
    <property type="molecule type" value="Genomic_DNA"/>
</dbReference>
<comment type="caution">
    <text evidence="1">The sequence shown here is derived from an EMBL/GenBank/DDBJ whole genome shotgun (WGS) entry which is preliminary data.</text>
</comment>
<name>A0AAD4MB26_9AGAM</name>
<organism evidence="1 2">
    <name type="scientific">Multifurca ochricompacta</name>
    <dbReference type="NCBI Taxonomy" id="376703"/>
    <lineage>
        <taxon>Eukaryota</taxon>
        <taxon>Fungi</taxon>
        <taxon>Dikarya</taxon>
        <taxon>Basidiomycota</taxon>
        <taxon>Agaricomycotina</taxon>
        <taxon>Agaricomycetes</taxon>
        <taxon>Russulales</taxon>
        <taxon>Russulaceae</taxon>
        <taxon>Multifurca</taxon>
    </lineage>
</organism>
<protein>
    <submittedName>
        <fullName evidence="1">Uncharacterized protein</fullName>
    </submittedName>
</protein>
<accession>A0AAD4MB26</accession>
<proteinExistence type="predicted"/>
<reference evidence="1" key="1">
    <citation type="journal article" date="2022" name="New Phytol.">
        <title>Evolutionary transition to the ectomycorrhizal habit in the genomes of a hyperdiverse lineage of mushroom-forming fungi.</title>
        <authorList>
            <person name="Looney B."/>
            <person name="Miyauchi S."/>
            <person name="Morin E."/>
            <person name="Drula E."/>
            <person name="Courty P.E."/>
            <person name="Kohler A."/>
            <person name="Kuo A."/>
            <person name="LaButti K."/>
            <person name="Pangilinan J."/>
            <person name="Lipzen A."/>
            <person name="Riley R."/>
            <person name="Andreopoulos W."/>
            <person name="He G."/>
            <person name="Johnson J."/>
            <person name="Nolan M."/>
            <person name="Tritt A."/>
            <person name="Barry K.W."/>
            <person name="Grigoriev I.V."/>
            <person name="Nagy L.G."/>
            <person name="Hibbett D."/>
            <person name="Henrissat B."/>
            <person name="Matheny P.B."/>
            <person name="Labbe J."/>
            <person name="Martin F.M."/>
        </authorList>
    </citation>
    <scope>NUCLEOTIDE SEQUENCE</scope>
    <source>
        <strain evidence="1">BPL690</strain>
    </source>
</reference>
<dbReference type="AlphaFoldDB" id="A0AAD4MB26"/>